<dbReference type="PANTHER" id="PTHR43520:SF8">
    <property type="entry name" value="P-TYPE CU(+) TRANSPORTER"/>
    <property type="match status" value="1"/>
</dbReference>
<keyword evidence="4" id="KW-1185">Reference proteome</keyword>
<keyword evidence="2" id="KW-1133">Transmembrane helix</keyword>
<accession>A0A0M7AS88</accession>
<evidence type="ECO:0000313" key="3">
    <source>
        <dbReference type="EMBL" id="CTQ77120.1"/>
    </source>
</evidence>
<dbReference type="Pfam" id="PF00702">
    <property type="entry name" value="Hydrolase"/>
    <property type="match status" value="1"/>
</dbReference>
<keyword evidence="2" id="KW-0812">Transmembrane</keyword>
<dbReference type="OrthoDB" id="7674915at2"/>
<dbReference type="AlphaFoldDB" id="A0A0M7AS88"/>
<organism evidence="3 4">
    <name type="scientific">Roseibium alexandrii</name>
    <dbReference type="NCBI Taxonomy" id="388408"/>
    <lineage>
        <taxon>Bacteria</taxon>
        <taxon>Pseudomonadati</taxon>
        <taxon>Pseudomonadota</taxon>
        <taxon>Alphaproteobacteria</taxon>
        <taxon>Hyphomicrobiales</taxon>
        <taxon>Stappiaceae</taxon>
        <taxon>Roseibium</taxon>
    </lineage>
</organism>
<dbReference type="GO" id="GO:0000166">
    <property type="term" value="F:nucleotide binding"/>
    <property type="evidence" value="ECO:0007669"/>
    <property type="project" value="InterPro"/>
</dbReference>
<dbReference type="SUPFAM" id="SSF81660">
    <property type="entry name" value="Metal cation-transporting ATPase, ATP-binding domain N"/>
    <property type="match status" value="1"/>
</dbReference>
<dbReference type="RefSeq" id="WP_055673976.1">
    <property type="nucleotide sequence ID" value="NZ_CXWD01000031.1"/>
</dbReference>
<dbReference type="Gene3D" id="3.40.1110.10">
    <property type="entry name" value="Calcium-transporting ATPase, cytoplasmic domain N"/>
    <property type="match status" value="1"/>
</dbReference>
<dbReference type="PANTHER" id="PTHR43520">
    <property type="entry name" value="ATP7, ISOFORM B"/>
    <property type="match status" value="1"/>
</dbReference>
<feature type="transmembrane region" description="Helical" evidence="2">
    <location>
        <begin position="43"/>
        <end position="61"/>
    </location>
</feature>
<dbReference type="EC" id="3.6.3.-" evidence="3"/>
<keyword evidence="3" id="KW-0378">Hydrolase</keyword>
<feature type="transmembrane region" description="Helical" evidence="2">
    <location>
        <begin position="480"/>
        <end position="502"/>
    </location>
</feature>
<reference evidence="4" key="1">
    <citation type="submission" date="2015-07" db="EMBL/GenBank/DDBJ databases">
        <authorList>
            <person name="Rodrigo-Torres Lidia"/>
            <person name="Arahal R.David."/>
        </authorList>
    </citation>
    <scope>NUCLEOTIDE SEQUENCE [LARGE SCALE GENOMIC DNA]</scope>
    <source>
        <strain evidence="4">CECT 5112</strain>
    </source>
</reference>
<dbReference type="InterPro" id="IPR023299">
    <property type="entry name" value="ATPase_P-typ_cyto_dom_N"/>
</dbReference>
<evidence type="ECO:0000256" key="1">
    <source>
        <dbReference type="ARBA" id="ARBA00022967"/>
    </source>
</evidence>
<dbReference type="EMBL" id="CXWD01000031">
    <property type="protein sequence ID" value="CTQ77120.1"/>
    <property type="molecule type" value="Genomic_DNA"/>
</dbReference>
<proteinExistence type="predicted"/>
<keyword evidence="1" id="KW-1278">Translocase</keyword>
<sequence length="522" mass="54501">MQQAAKKPALSLEVISRTTLIAIASILLAVASAHSGTEPNTVSVISLCAMSVLFSATSLAFCPEAAAGRSLNYATALVCGGLLIADPFLPFILAGEINQHAPALSAGVMMILRAFAVWILPPRGERTGLKEAFASSQLSLLCGVLWLGVNPDKAPIATVVCLVLSWPYLVDGINAFADKVYLEAAKAAGVRSLGTAAFNKVASARDIVIDKAAVMSGPNLVVTNVMAFNNEPKTLLAVAASAESRSDHPVAEALRQLAVQWRVDIKRPDRFDQAPGLGAVALLGGQSVVIGTANLMQKHKIDSFTADAIARSLEADGKTVLRVAVGGRVVGVLGLEGTLRQDAGVAAFALRGEGLVPWLYSGDSEKTREALANMLGLEPVADPRPGESAAEAAHRSLGDQHPLVLTLSQDRTSLELRSVHEAAEDNSAPQTTILAVSNTEDIGAFPALKDLAMRRTALAAHAQRFLSGLSILCGVCGGSLLLPMSAAPVLFLVSLIVLWTFARYSVADRKQKTNAGSLIAAG</sequence>
<protein>
    <submittedName>
        <fullName evidence="3">Copper-exporting P-type ATPase A</fullName>
        <ecNumber evidence="3">3.6.3.-</ecNumber>
    </submittedName>
</protein>
<dbReference type="STRING" id="388408.LAX5112_04809"/>
<feature type="transmembrane region" description="Helical" evidence="2">
    <location>
        <begin position="73"/>
        <end position="94"/>
    </location>
</feature>
<dbReference type="GO" id="GO:0055070">
    <property type="term" value="P:copper ion homeostasis"/>
    <property type="evidence" value="ECO:0007669"/>
    <property type="project" value="TreeGrafter"/>
</dbReference>
<evidence type="ECO:0000256" key="2">
    <source>
        <dbReference type="SAM" id="Phobius"/>
    </source>
</evidence>
<dbReference type="GO" id="GO:0005507">
    <property type="term" value="F:copper ion binding"/>
    <property type="evidence" value="ECO:0007669"/>
    <property type="project" value="TreeGrafter"/>
</dbReference>
<evidence type="ECO:0000313" key="4">
    <source>
        <dbReference type="Proteomes" id="UP000053235"/>
    </source>
</evidence>
<dbReference type="Proteomes" id="UP000053235">
    <property type="component" value="Unassembled WGS sequence"/>
</dbReference>
<dbReference type="Gene3D" id="3.40.50.1000">
    <property type="entry name" value="HAD superfamily/HAD-like"/>
    <property type="match status" value="1"/>
</dbReference>
<dbReference type="GO" id="GO:0016020">
    <property type="term" value="C:membrane"/>
    <property type="evidence" value="ECO:0007669"/>
    <property type="project" value="TreeGrafter"/>
</dbReference>
<dbReference type="GO" id="GO:0016787">
    <property type="term" value="F:hydrolase activity"/>
    <property type="evidence" value="ECO:0007669"/>
    <property type="project" value="UniProtKB-KW"/>
</dbReference>
<dbReference type="GO" id="GO:0043682">
    <property type="term" value="F:P-type divalent copper transporter activity"/>
    <property type="evidence" value="ECO:0007669"/>
    <property type="project" value="TreeGrafter"/>
</dbReference>
<keyword evidence="2" id="KW-0472">Membrane</keyword>
<dbReference type="InterPro" id="IPR023214">
    <property type="entry name" value="HAD_sf"/>
</dbReference>
<name>A0A0M7AS88_9HYPH</name>
<gene>
    <name evidence="3" type="primary">copA_2</name>
    <name evidence="3" type="ORF">LAX5112_04809</name>
</gene>